<dbReference type="Proteomes" id="UP001174908">
    <property type="component" value="Unassembled WGS sequence"/>
</dbReference>
<evidence type="ECO:0008006" key="5">
    <source>
        <dbReference type="Google" id="ProtNLM"/>
    </source>
</evidence>
<protein>
    <recommendedName>
        <fullName evidence="5">DUF3311 domain-containing protein</fullName>
    </recommendedName>
</protein>
<keyword evidence="2" id="KW-0472">Membrane</keyword>
<feature type="transmembrane region" description="Helical" evidence="2">
    <location>
        <begin position="12"/>
        <end position="33"/>
    </location>
</feature>
<proteinExistence type="predicted"/>
<evidence type="ECO:0000256" key="1">
    <source>
        <dbReference type="SAM" id="MobiDB-lite"/>
    </source>
</evidence>
<dbReference type="RefSeq" id="WP_286658912.1">
    <property type="nucleotide sequence ID" value="NZ_JASZYV010000001.1"/>
</dbReference>
<name>A0ABT7N7H6_9BURK</name>
<dbReference type="EMBL" id="JASZYV010000001">
    <property type="protein sequence ID" value="MDM0043835.1"/>
    <property type="molecule type" value="Genomic_DNA"/>
</dbReference>
<feature type="transmembrane region" description="Helical" evidence="2">
    <location>
        <begin position="39"/>
        <end position="62"/>
    </location>
</feature>
<keyword evidence="2" id="KW-1133">Transmembrane helix</keyword>
<evidence type="ECO:0000313" key="3">
    <source>
        <dbReference type="EMBL" id="MDM0043835.1"/>
    </source>
</evidence>
<feature type="region of interest" description="Disordered" evidence="1">
    <location>
        <begin position="67"/>
        <end position="94"/>
    </location>
</feature>
<sequence length="94" mass="10084">MERRTPSPRARNLAALLPVVGLLLLTPPLVTLFTGRMLFGIPLIVLYLFGIWGVLVLAAGVLSTRLRDSPPPEGAQQPQGEPPVDSAPPVARRP</sequence>
<organism evidence="3 4">
    <name type="scientific">Variovorax dokdonensis</name>
    <dbReference type="NCBI Taxonomy" id="344883"/>
    <lineage>
        <taxon>Bacteria</taxon>
        <taxon>Pseudomonadati</taxon>
        <taxon>Pseudomonadota</taxon>
        <taxon>Betaproteobacteria</taxon>
        <taxon>Burkholderiales</taxon>
        <taxon>Comamonadaceae</taxon>
        <taxon>Variovorax</taxon>
    </lineage>
</organism>
<reference evidence="3" key="1">
    <citation type="submission" date="2023-06" db="EMBL/GenBank/DDBJ databases">
        <authorList>
            <person name="Jiang Y."/>
            <person name="Liu Q."/>
        </authorList>
    </citation>
    <scope>NUCLEOTIDE SEQUENCE</scope>
    <source>
        <strain evidence="3">CGMCC 1.12089</strain>
    </source>
</reference>
<comment type="caution">
    <text evidence="3">The sequence shown here is derived from an EMBL/GenBank/DDBJ whole genome shotgun (WGS) entry which is preliminary data.</text>
</comment>
<keyword evidence="4" id="KW-1185">Reference proteome</keyword>
<evidence type="ECO:0000313" key="4">
    <source>
        <dbReference type="Proteomes" id="UP001174908"/>
    </source>
</evidence>
<keyword evidence="2" id="KW-0812">Transmembrane</keyword>
<accession>A0ABT7N7H6</accession>
<gene>
    <name evidence="3" type="ORF">QTH91_05005</name>
</gene>
<evidence type="ECO:0000256" key="2">
    <source>
        <dbReference type="SAM" id="Phobius"/>
    </source>
</evidence>
<feature type="compositionally biased region" description="Low complexity" evidence="1">
    <location>
        <begin position="74"/>
        <end position="83"/>
    </location>
</feature>